<feature type="compositionally biased region" description="Low complexity" evidence="5">
    <location>
        <begin position="947"/>
        <end position="982"/>
    </location>
</feature>
<organism evidence="7 8">
    <name type="scientific">Polyplosphaeria fusca</name>
    <dbReference type="NCBI Taxonomy" id="682080"/>
    <lineage>
        <taxon>Eukaryota</taxon>
        <taxon>Fungi</taxon>
        <taxon>Dikarya</taxon>
        <taxon>Ascomycota</taxon>
        <taxon>Pezizomycotina</taxon>
        <taxon>Dothideomycetes</taxon>
        <taxon>Pleosporomycetidae</taxon>
        <taxon>Pleosporales</taxon>
        <taxon>Tetraplosphaeriaceae</taxon>
        <taxon>Polyplosphaeria</taxon>
    </lineage>
</organism>
<evidence type="ECO:0000259" key="6">
    <source>
        <dbReference type="PROSITE" id="PS50103"/>
    </source>
</evidence>
<reference evidence="7" key="1">
    <citation type="journal article" date="2020" name="Stud. Mycol.">
        <title>101 Dothideomycetes genomes: a test case for predicting lifestyles and emergence of pathogens.</title>
        <authorList>
            <person name="Haridas S."/>
            <person name="Albert R."/>
            <person name="Binder M."/>
            <person name="Bloem J."/>
            <person name="Labutti K."/>
            <person name="Salamov A."/>
            <person name="Andreopoulos B."/>
            <person name="Baker S."/>
            <person name="Barry K."/>
            <person name="Bills G."/>
            <person name="Bluhm B."/>
            <person name="Cannon C."/>
            <person name="Castanera R."/>
            <person name="Culley D."/>
            <person name="Daum C."/>
            <person name="Ezra D."/>
            <person name="Gonzalez J."/>
            <person name="Henrissat B."/>
            <person name="Kuo A."/>
            <person name="Liang C."/>
            <person name="Lipzen A."/>
            <person name="Lutzoni F."/>
            <person name="Magnuson J."/>
            <person name="Mondo S."/>
            <person name="Nolan M."/>
            <person name="Ohm R."/>
            <person name="Pangilinan J."/>
            <person name="Park H.-J."/>
            <person name="Ramirez L."/>
            <person name="Alfaro M."/>
            <person name="Sun H."/>
            <person name="Tritt A."/>
            <person name="Yoshinaga Y."/>
            <person name="Zwiers L.-H."/>
            <person name="Turgeon B."/>
            <person name="Goodwin S."/>
            <person name="Spatafora J."/>
            <person name="Crous P."/>
            <person name="Grigoriev I."/>
        </authorList>
    </citation>
    <scope>NUCLEOTIDE SEQUENCE</scope>
    <source>
        <strain evidence="7">CBS 125425</strain>
    </source>
</reference>
<evidence type="ECO:0000313" key="8">
    <source>
        <dbReference type="Proteomes" id="UP000799444"/>
    </source>
</evidence>
<evidence type="ECO:0000256" key="5">
    <source>
        <dbReference type="SAM" id="MobiDB-lite"/>
    </source>
</evidence>
<feature type="region of interest" description="Disordered" evidence="5">
    <location>
        <begin position="805"/>
        <end position="836"/>
    </location>
</feature>
<feature type="domain" description="C3H1-type" evidence="6">
    <location>
        <begin position="1014"/>
        <end position="1039"/>
    </location>
</feature>
<dbReference type="GO" id="GO:0008270">
    <property type="term" value="F:zinc ion binding"/>
    <property type="evidence" value="ECO:0007669"/>
    <property type="project" value="UniProtKB-KW"/>
</dbReference>
<feature type="compositionally biased region" description="Polar residues" evidence="5">
    <location>
        <begin position="817"/>
        <end position="827"/>
    </location>
</feature>
<feature type="compositionally biased region" description="Acidic residues" evidence="5">
    <location>
        <begin position="297"/>
        <end position="307"/>
    </location>
</feature>
<feature type="compositionally biased region" description="Pro residues" evidence="5">
    <location>
        <begin position="935"/>
        <end position="946"/>
    </location>
</feature>
<dbReference type="Pfam" id="PF00642">
    <property type="entry name" value="zf-CCCH"/>
    <property type="match status" value="1"/>
</dbReference>
<evidence type="ECO:0000256" key="4">
    <source>
        <dbReference type="PROSITE-ProRule" id="PRU00723"/>
    </source>
</evidence>
<dbReference type="AlphaFoldDB" id="A0A9P4R0Q3"/>
<keyword evidence="3 4" id="KW-0862">Zinc</keyword>
<proteinExistence type="predicted"/>
<keyword evidence="1 4" id="KW-0479">Metal-binding</keyword>
<feature type="compositionally biased region" description="Low complexity" evidence="5">
    <location>
        <begin position="625"/>
        <end position="644"/>
    </location>
</feature>
<feature type="region of interest" description="Disordered" evidence="5">
    <location>
        <begin position="771"/>
        <end position="793"/>
    </location>
</feature>
<feature type="region of interest" description="Disordered" evidence="5">
    <location>
        <begin position="930"/>
        <end position="1013"/>
    </location>
</feature>
<feature type="region of interest" description="Disordered" evidence="5">
    <location>
        <begin position="622"/>
        <end position="683"/>
    </location>
</feature>
<gene>
    <name evidence="7" type="ORF">EJ04DRAFT_135582</name>
</gene>
<feature type="compositionally biased region" description="Basic and acidic residues" evidence="5">
    <location>
        <begin position="504"/>
        <end position="516"/>
    </location>
</feature>
<feature type="compositionally biased region" description="Polar residues" evidence="5">
    <location>
        <begin position="781"/>
        <end position="793"/>
    </location>
</feature>
<comment type="caution">
    <text evidence="7">The sequence shown here is derived from an EMBL/GenBank/DDBJ whole genome shotgun (WGS) entry which is preliminary data.</text>
</comment>
<evidence type="ECO:0000313" key="7">
    <source>
        <dbReference type="EMBL" id="KAF2737072.1"/>
    </source>
</evidence>
<feature type="compositionally biased region" description="Basic and acidic residues" evidence="5">
    <location>
        <begin position="662"/>
        <end position="676"/>
    </location>
</feature>
<feature type="region of interest" description="Disordered" evidence="5">
    <location>
        <begin position="38"/>
        <end position="62"/>
    </location>
</feature>
<evidence type="ECO:0000256" key="1">
    <source>
        <dbReference type="ARBA" id="ARBA00022723"/>
    </source>
</evidence>
<dbReference type="InterPro" id="IPR000571">
    <property type="entry name" value="Znf_CCCH"/>
</dbReference>
<feature type="compositionally biased region" description="Polar residues" evidence="5">
    <location>
        <begin position="112"/>
        <end position="121"/>
    </location>
</feature>
<sequence length="1039" mass="113091">MAPNHVPTDHLPFQGQNMFSDPNYDSFLQSMDQYGTQPWNSAHLNNQPVSHPVNSPAAPAWPNSFPQQAYGALNQPYQTPSPYQYGQFSNAGPVPSYGQASAVDPSLVDPSSLRQQQQSPYQMPARNPTPNGQSQTVAPQALQHGVSSASNPPKAASPFQMPKTTTEMFSQRTTPAYAAPPVRNPNYEVVSGKVAGGFTFIDQSALAKSNQTSALNKLVTFGSQPLSLGTNRTVLPQYNARQSINDLKKTGTKDKRVVDKLAKKSFARSSSSRHSLAKFNTALKRDVSSSEYSSSSDDSDDSDDYEESPLPAVRPEEPKGAVRYDAIKATWAPRMSSLGVTKTRNGLKAIWNDVLDPIQKRWRADSLQLKEATDKQKTSELPTLKSRVKDQRDLLEVALKTLLEHGHPDVLYHLAQVKPFLYCCYQFLANRFKMNDFNGALPTVIYEVLLQCGTLTTELLEDTKVKKALVSMRKNANERSKGFIQKIIDAAAANTKKSSVSTPPKDEPKESEEPKRTAGLPTSRPAGDPSAAKKARPSVPAQTVVKKIPAAAPSVKSTPSLTSTTASQKRPGEKAAPVPVRKGNQVVNKPSSLFSTLNAASKKPAPSTNTTVGSKATAALTKIGPATAKKPTPAASSKPSFSFAETMKSLIDPKPETTVAPKPEKQLPPETPEEKVKRLRKESRRHLRVTFRPDASLVDVRYFHHDPDEELGHDENFVRDAGDIGGEGRMFKQHRDMEMDDDEDEPEVEYRPWVEPSEIDFSRVDAGERARNYAPYGGGQLQPTSPEKAANQQRENATLLVVYTHPSDVPSSPREPLTSTEPKSTATEFGPPPQYILDRLPKAAAPAPSNDFSALFETFKKHSTATAAPVQASLAPTAYVPPAPPLPTVPNLSSIMSALQAIQPQQPVQPAQPPPVDLAALLSSLQTASAQGVSIPPPPTGWPPVFPQGFGQAQQAAAPSYQAQQAQQTQQQQQGQNNNGHAGAKRQRNDDDNHSGYGSFKKGKFRNTPNGQVPHKVIPCKFFKQGKCTKGDDCTFIHE</sequence>
<feature type="compositionally biased region" description="Polar residues" evidence="5">
    <location>
        <begin position="555"/>
        <end position="568"/>
    </location>
</feature>
<feature type="region of interest" description="Disordered" evidence="5">
    <location>
        <begin position="494"/>
        <end position="586"/>
    </location>
</feature>
<dbReference type="SUPFAM" id="SSF90229">
    <property type="entry name" value="CCCH zinc finger"/>
    <property type="match status" value="1"/>
</dbReference>
<keyword evidence="8" id="KW-1185">Reference proteome</keyword>
<feature type="compositionally biased region" description="Polar residues" evidence="5">
    <location>
        <begin position="128"/>
        <end position="138"/>
    </location>
</feature>
<evidence type="ECO:0000256" key="2">
    <source>
        <dbReference type="ARBA" id="ARBA00022771"/>
    </source>
</evidence>
<dbReference type="InterPro" id="IPR036855">
    <property type="entry name" value="Znf_CCCH_sf"/>
</dbReference>
<accession>A0A9P4R0Q3</accession>
<name>A0A9P4R0Q3_9PLEO</name>
<feature type="region of interest" description="Disordered" evidence="5">
    <location>
        <begin position="96"/>
        <end position="160"/>
    </location>
</feature>
<feature type="region of interest" description="Disordered" evidence="5">
    <location>
        <begin position="288"/>
        <end position="319"/>
    </location>
</feature>
<dbReference type="Gene3D" id="4.10.1000.10">
    <property type="entry name" value="Zinc finger, CCCH-type"/>
    <property type="match status" value="1"/>
</dbReference>
<feature type="compositionally biased region" description="Low complexity" evidence="5">
    <location>
        <begin position="147"/>
        <end position="158"/>
    </location>
</feature>
<dbReference type="OrthoDB" id="4347at2759"/>
<evidence type="ECO:0000256" key="3">
    <source>
        <dbReference type="ARBA" id="ARBA00022833"/>
    </source>
</evidence>
<feature type="compositionally biased region" description="Polar residues" evidence="5">
    <location>
        <begin position="38"/>
        <end position="53"/>
    </location>
</feature>
<keyword evidence="2 4" id="KW-0863">Zinc-finger</keyword>
<protein>
    <recommendedName>
        <fullName evidence="6">C3H1-type domain-containing protein</fullName>
    </recommendedName>
</protein>
<dbReference type="EMBL" id="ML996119">
    <property type="protein sequence ID" value="KAF2737072.1"/>
    <property type="molecule type" value="Genomic_DNA"/>
</dbReference>
<dbReference type="PROSITE" id="PS50103">
    <property type="entry name" value="ZF_C3H1"/>
    <property type="match status" value="1"/>
</dbReference>
<feature type="zinc finger region" description="C3H1-type" evidence="4">
    <location>
        <begin position="1014"/>
        <end position="1039"/>
    </location>
</feature>
<dbReference type="Proteomes" id="UP000799444">
    <property type="component" value="Unassembled WGS sequence"/>
</dbReference>
<feature type="region of interest" description="Disordered" evidence="5">
    <location>
        <begin position="71"/>
        <end position="90"/>
    </location>
</feature>
<feature type="compositionally biased region" description="Polar residues" evidence="5">
    <location>
        <begin position="75"/>
        <end position="90"/>
    </location>
</feature>